<dbReference type="CDD" id="cd17474">
    <property type="entry name" value="MFS_YfmO_like"/>
    <property type="match status" value="1"/>
</dbReference>
<dbReference type="GO" id="GO:0022857">
    <property type="term" value="F:transmembrane transporter activity"/>
    <property type="evidence" value="ECO:0007669"/>
    <property type="project" value="InterPro"/>
</dbReference>
<keyword evidence="4 8" id="KW-0812">Transmembrane</keyword>
<dbReference type="KEGG" id="paun:MJA45_19140"/>
<evidence type="ECO:0000256" key="5">
    <source>
        <dbReference type="ARBA" id="ARBA00022989"/>
    </source>
</evidence>
<dbReference type="AlphaFoldDB" id="A0AA96L9Q3"/>
<dbReference type="Pfam" id="PF07690">
    <property type="entry name" value="MFS_1"/>
    <property type="match status" value="1"/>
</dbReference>
<evidence type="ECO:0000256" key="6">
    <source>
        <dbReference type="ARBA" id="ARBA00023136"/>
    </source>
</evidence>
<feature type="transmembrane region" description="Helical" evidence="8">
    <location>
        <begin position="41"/>
        <end position="61"/>
    </location>
</feature>
<feature type="transmembrane region" description="Helical" evidence="8">
    <location>
        <begin position="248"/>
        <end position="271"/>
    </location>
</feature>
<evidence type="ECO:0000313" key="10">
    <source>
        <dbReference type="EMBL" id="WNQ09729.1"/>
    </source>
</evidence>
<sequence length="433" mass="46963">MQNVKEKRLRIRFESDMEPKEPQAKSKKASKGKDAGGKGQIWEFIAIATIPLVMVLGNSMLVPILPEMMTQMGITKTQSSMVITLFSVTAGLFIPLFGYLSDRLTRKKVIIPSLILYGAAGILSGFGAVWGSYTIVIIGRALQGLGAAGTAPIAMALVGDMYKGGTESKALGLTEASNGTGKVVSPILGSLLALIVWYAAFFAFPVFCVLSILAVIFLIKEPKKDKEPPKLREYLHRISTVLKKKGRWLITSFFAGSLALFILFGVLFFLSNILEEAPYSIDGIRKGFILAIPLLGMVATAYITGSRIKKNGILMRWLMNIGLILMTVSLGLTIFFFKNLYLLIGLLTVSSIGTGLILPCLNTIITGAVAKSERGMITSLYNCLRFLGVAAGPPLFGWMMDKSHGLIFITVSSLSLITLGLVFFLIKPDKQVS</sequence>
<evidence type="ECO:0000256" key="1">
    <source>
        <dbReference type="ARBA" id="ARBA00004651"/>
    </source>
</evidence>
<dbReference type="RefSeq" id="WP_315603503.1">
    <property type="nucleotide sequence ID" value="NZ_CP130318.1"/>
</dbReference>
<dbReference type="PANTHER" id="PTHR43124">
    <property type="entry name" value="PURINE EFFLUX PUMP PBUE"/>
    <property type="match status" value="1"/>
</dbReference>
<dbReference type="InterPro" id="IPR036259">
    <property type="entry name" value="MFS_trans_sf"/>
</dbReference>
<feature type="compositionally biased region" description="Basic and acidic residues" evidence="7">
    <location>
        <begin position="1"/>
        <end position="24"/>
    </location>
</feature>
<feature type="transmembrane region" description="Helical" evidence="8">
    <location>
        <begin position="114"/>
        <end position="138"/>
    </location>
</feature>
<dbReference type="PANTHER" id="PTHR43124:SF3">
    <property type="entry name" value="CHLORAMPHENICOL EFFLUX PUMP RV0191"/>
    <property type="match status" value="1"/>
</dbReference>
<feature type="transmembrane region" description="Helical" evidence="8">
    <location>
        <begin position="406"/>
        <end position="426"/>
    </location>
</feature>
<dbReference type="Proteomes" id="UP001305702">
    <property type="component" value="Chromosome"/>
</dbReference>
<dbReference type="InterPro" id="IPR050189">
    <property type="entry name" value="MFS_Efflux_Transporters"/>
</dbReference>
<accession>A0AA96L9Q3</accession>
<comment type="subcellular location">
    <subcellularLocation>
        <location evidence="1">Cell membrane</location>
        <topology evidence="1">Multi-pass membrane protein</topology>
    </subcellularLocation>
</comment>
<feature type="transmembrane region" description="Helical" evidence="8">
    <location>
        <begin position="81"/>
        <end position="102"/>
    </location>
</feature>
<evidence type="ECO:0000256" key="4">
    <source>
        <dbReference type="ARBA" id="ARBA00022692"/>
    </source>
</evidence>
<evidence type="ECO:0000256" key="3">
    <source>
        <dbReference type="ARBA" id="ARBA00022475"/>
    </source>
</evidence>
<dbReference type="SUPFAM" id="SSF103473">
    <property type="entry name" value="MFS general substrate transporter"/>
    <property type="match status" value="1"/>
</dbReference>
<feature type="transmembrane region" description="Helical" evidence="8">
    <location>
        <begin position="382"/>
        <end position="400"/>
    </location>
</feature>
<evidence type="ECO:0000256" key="7">
    <source>
        <dbReference type="SAM" id="MobiDB-lite"/>
    </source>
</evidence>
<keyword evidence="11" id="KW-1185">Reference proteome</keyword>
<feature type="region of interest" description="Disordered" evidence="7">
    <location>
        <begin position="1"/>
        <end position="36"/>
    </location>
</feature>
<feature type="transmembrane region" description="Helical" evidence="8">
    <location>
        <begin position="317"/>
        <end position="337"/>
    </location>
</feature>
<feature type="transmembrane region" description="Helical" evidence="8">
    <location>
        <begin position="343"/>
        <end position="370"/>
    </location>
</feature>
<evidence type="ECO:0000313" key="11">
    <source>
        <dbReference type="Proteomes" id="UP001305702"/>
    </source>
</evidence>
<dbReference type="InterPro" id="IPR001958">
    <property type="entry name" value="Tet-R_TetA/multi-R_MdtG-like"/>
</dbReference>
<dbReference type="GO" id="GO:0005886">
    <property type="term" value="C:plasma membrane"/>
    <property type="evidence" value="ECO:0007669"/>
    <property type="project" value="UniProtKB-SubCell"/>
</dbReference>
<name>A0AA96L9Q3_9BACL</name>
<keyword evidence="6 8" id="KW-0472">Membrane</keyword>
<feature type="transmembrane region" description="Helical" evidence="8">
    <location>
        <begin position="283"/>
        <end position="305"/>
    </location>
</feature>
<evidence type="ECO:0000256" key="2">
    <source>
        <dbReference type="ARBA" id="ARBA00022448"/>
    </source>
</evidence>
<gene>
    <name evidence="10" type="ORF">MJA45_19140</name>
</gene>
<protein>
    <submittedName>
        <fullName evidence="10">MFS transporter</fullName>
    </submittedName>
</protein>
<keyword evidence="3" id="KW-1003">Cell membrane</keyword>
<keyword evidence="5 8" id="KW-1133">Transmembrane helix</keyword>
<dbReference type="PROSITE" id="PS50850">
    <property type="entry name" value="MFS"/>
    <property type="match status" value="1"/>
</dbReference>
<dbReference type="InterPro" id="IPR020846">
    <property type="entry name" value="MFS_dom"/>
</dbReference>
<dbReference type="PRINTS" id="PR01035">
    <property type="entry name" value="TCRTETA"/>
</dbReference>
<feature type="transmembrane region" description="Helical" evidence="8">
    <location>
        <begin position="195"/>
        <end position="219"/>
    </location>
</feature>
<organism evidence="10 11">
    <name type="scientific">Paenibacillus aurantius</name>
    <dbReference type="NCBI Taxonomy" id="2918900"/>
    <lineage>
        <taxon>Bacteria</taxon>
        <taxon>Bacillati</taxon>
        <taxon>Bacillota</taxon>
        <taxon>Bacilli</taxon>
        <taxon>Bacillales</taxon>
        <taxon>Paenibacillaceae</taxon>
        <taxon>Paenibacillus</taxon>
    </lineage>
</organism>
<keyword evidence="2" id="KW-0813">Transport</keyword>
<evidence type="ECO:0000259" key="9">
    <source>
        <dbReference type="PROSITE" id="PS50850"/>
    </source>
</evidence>
<feature type="domain" description="Major facilitator superfamily (MFS) profile" evidence="9">
    <location>
        <begin position="43"/>
        <end position="430"/>
    </location>
</feature>
<dbReference type="EMBL" id="CP130318">
    <property type="protein sequence ID" value="WNQ09729.1"/>
    <property type="molecule type" value="Genomic_DNA"/>
</dbReference>
<dbReference type="InterPro" id="IPR011701">
    <property type="entry name" value="MFS"/>
</dbReference>
<reference evidence="10 11" key="1">
    <citation type="submission" date="2022-02" db="EMBL/GenBank/DDBJ databases">
        <title>Paenibacillus sp. MBLB1776 Whole Genome Shotgun Sequencing.</title>
        <authorList>
            <person name="Hwang C.Y."/>
            <person name="Cho E.-S."/>
            <person name="Seo M.-J."/>
        </authorList>
    </citation>
    <scope>NUCLEOTIDE SEQUENCE [LARGE SCALE GENOMIC DNA]</scope>
    <source>
        <strain evidence="10 11">MBLB1776</strain>
    </source>
</reference>
<dbReference type="Gene3D" id="1.20.1250.20">
    <property type="entry name" value="MFS general substrate transporter like domains"/>
    <property type="match status" value="1"/>
</dbReference>
<proteinExistence type="predicted"/>
<evidence type="ECO:0000256" key="8">
    <source>
        <dbReference type="SAM" id="Phobius"/>
    </source>
</evidence>